<reference evidence="8" key="1">
    <citation type="submission" date="2022-09" db="EMBL/GenBank/DDBJ databases">
        <title>Comparative genomics and taxonomic characterization of three novel marine species of genus Reichenbachiella exhibiting antioxidant and polysaccharide degradation activities.</title>
        <authorList>
            <person name="Muhammad N."/>
            <person name="Lee Y.-J."/>
            <person name="Ko J."/>
            <person name="Kim S.-G."/>
        </authorList>
    </citation>
    <scope>NUCLEOTIDE SEQUENCE</scope>
    <source>
        <strain evidence="8">BKB1-1</strain>
    </source>
</reference>
<evidence type="ECO:0000256" key="4">
    <source>
        <dbReference type="PROSITE-ProRule" id="PRU00433"/>
    </source>
</evidence>
<feature type="transmembrane region" description="Helical" evidence="5">
    <location>
        <begin position="127"/>
        <end position="146"/>
    </location>
</feature>
<dbReference type="InterPro" id="IPR038414">
    <property type="entry name" value="CcoP_N_sf"/>
</dbReference>
<dbReference type="PANTHER" id="PTHR33751:SF1">
    <property type="entry name" value="CBB3-TYPE CYTOCHROME C OXIDASE SUBUNIT FIXP"/>
    <property type="match status" value="1"/>
</dbReference>
<dbReference type="RefSeq" id="WP_262308862.1">
    <property type="nucleotide sequence ID" value="NZ_CP106679.1"/>
</dbReference>
<keyword evidence="3 4" id="KW-0408">Iron</keyword>
<keyword evidence="6" id="KW-0732">Signal</keyword>
<keyword evidence="5" id="KW-1133">Transmembrane helix</keyword>
<keyword evidence="5" id="KW-0812">Transmembrane</keyword>
<keyword evidence="1 4" id="KW-0349">Heme</keyword>
<feature type="chain" id="PRO_5047548389" evidence="6">
    <location>
        <begin position="28"/>
        <end position="307"/>
    </location>
</feature>
<sequence length="307" mass="34136">MKIFNYTYIKLLLSTILLTLASTSVQAQDNSMGLSNNDITLIFMCVIAFIVLLVLLIAVALLKLIQTLLNSEMEAKGIVVEHVSWWSKLNESLTGAVPLEEEETIELDHDYDGIKELDNHLPPWWKWLFYLTIVFAVAYLFNYHVLKLSPLQHEEYENTIVQAEKEKANQPTTEEAIDESNIVFSNDATLLANGKTIYERNCVACHKVAGEGGIGPNLTDDYWLHGGSVQDTYHTIANGVVEKGMIAWKEVLSPANINAVNSYIYTLRGTNPDNPKAPQGELYQEEAPAIIVSDSTTVDADSTAVAE</sequence>
<feature type="transmembrane region" description="Helical" evidence="5">
    <location>
        <begin position="37"/>
        <end position="62"/>
    </location>
</feature>
<evidence type="ECO:0000256" key="2">
    <source>
        <dbReference type="ARBA" id="ARBA00022723"/>
    </source>
</evidence>
<protein>
    <submittedName>
        <fullName evidence="8">C-type cytochrome</fullName>
    </submittedName>
</protein>
<evidence type="ECO:0000256" key="3">
    <source>
        <dbReference type="ARBA" id="ARBA00023004"/>
    </source>
</evidence>
<dbReference type="InterPro" id="IPR036909">
    <property type="entry name" value="Cyt_c-like_dom_sf"/>
</dbReference>
<dbReference type="PROSITE" id="PS51007">
    <property type="entry name" value="CYTC"/>
    <property type="match status" value="1"/>
</dbReference>
<evidence type="ECO:0000313" key="9">
    <source>
        <dbReference type="Proteomes" id="UP001065174"/>
    </source>
</evidence>
<evidence type="ECO:0000313" key="8">
    <source>
        <dbReference type="EMBL" id="UXP31423.1"/>
    </source>
</evidence>
<dbReference type="Gene3D" id="1.10.760.10">
    <property type="entry name" value="Cytochrome c-like domain"/>
    <property type="match status" value="1"/>
</dbReference>
<feature type="signal peptide" evidence="6">
    <location>
        <begin position="1"/>
        <end position="27"/>
    </location>
</feature>
<dbReference type="InterPro" id="IPR032858">
    <property type="entry name" value="CcoP_N"/>
</dbReference>
<dbReference type="Pfam" id="PF14715">
    <property type="entry name" value="FixP_N"/>
    <property type="match status" value="1"/>
</dbReference>
<name>A0ABY6CPY6_9BACT</name>
<dbReference type="Proteomes" id="UP001065174">
    <property type="component" value="Chromosome"/>
</dbReference>
<proteinExistence type="predicted"/>
<evidence type="ECO:0000256" key="6">
    <source>
        <dbReference type="SAM" id="SignalP"/>
    </source>
</evidence>
<keyword evidence="2 4" id="KW-0479">Metal-binding</keyword>
<dbReference type="InterPro" id="IPR009056">
    <property type="entry name" value="Cyt_c-like_dom"/>
</dbReference>
<organism evidence="8 9">
    <name type="scientific">Reichenbachiella agarivorans</name>
    <dbReference type="NCBI Taxonomy" id="2979464"/>
    <lineage>
        <taxon>Bacteria</taxon>
        <taxon>Pseudomonadati</taxon>
        <taxon>Bacteroidota</taxon>
        <taxon>Cytophagia</taxon>
        <taxon>Cytophagales</taxon>
        <taxon>Reichenbachiellaceae</taxon>
        <taxon>Reichenbachiella</taxon>
    </lineage>
</organism>
<dbReference type="InterPro" id="IPR050597">
    <property type="entry name" value="Cytochrome_c_Oxidase_Subunit"/>
</dbReference>
<keyword evidence="9" id="KW-1185">Reference proteome</keyword>
<accession>A0ABY6CPY6</accession>
<dbReference type="Pfam" id="PF13442">
    <property type="entry name" value="Cytochrome_CBB3"/>
    <property type="match status" value="1"/>
</dbReference>
<evidence type="ECO:0000256" key="5">
    <source>
        <dbReference type="SAM" id="Phobius"/>
    </source>
</evidence>
<evidence type="ECO:0000259" key="7">
    <source>
        <dbReference type="PROSITE" id="PS51007"/>
    </source>
</evidence>
<dbReference type="PANTHER" id="PTHR33751">
    <property type="entry name" value="CBB3-TYPE CYTOCHROME C OXIDASE SUBUNIT FIXP"/>
    <property type="match status" value="1"/>
</dbReference>
<evidence type="ECO:0000256" key="1">
    <source>
        <dbReference type="ARBA" id="ARBA00022617"/>
    </source>
</evidence>
<feature type="domain" description="Cytochrome c" evidence="7">
    <location>
        <begin position="189"/>
        <end position="268"/>
    </location>
</feature>
<gene>
    <name evidence="8" type="ORF">N6H18_13790</name>
</gene>
<dbReference type="SUPFAM" id="SSF46626">
    <property type="entry name" value="Cytochrome c"/>
    <property type="match status" value="1"/>
</dbReference>
<dbReference type="EMBL" id="CP106679">
    <property type="protein sequence ID" value="UXP31423.1"/>
    <property type="molecule type" value="Genomic_DNA"/>
</dbReference>
<keyword evidence="5" id="KW-0472">Membrane</keyword>
<dbReference type="Gene3D" id="6.10.280.130">
    <property type="match status" value="1"/>
</dbReference>